<reference evidence="2" key="1">
    <citation type="journal article" date="2010" name="Science">
        <title>Plasticity of animal genome architecture unmasked by rapid evolution of a pelagic tunicate.</title>
        <authorList>
            <person name="Denoeud F."/>
            <person name="Henriet S."/>
            <person name="Mungpakdee S."/>
            <person name="Aury J.M."/>
            <person name="Da Silva C."/>
            <person name="Brinkmann H."/>
            <person name="Mikhaleva J."/>
            <person name="Olsen L.C."/>
            <person name="Jubin C."/>
            <person name="Canestro C."/>
            <person name="Bouquet J.M."/>
            <person name="Danks G."/>
            <person name="Poulain J."/>
            <person name="Campsteijn C."/>
            <person name="Adamski M."/>
            <person name="Cross I."/>
            <person name="Yadetie F."/>
            <person name="Muffato M."/>
            <person name="Louis A."/>
            <person name="Butcher S."/>
            <person name="Tsagkogeorga G."/>
            <person name="Konrad A."/>
            <person name="Singh S."/>
            <person name="Jensen M.F."/>
            <person name="Cong E.H."/>
            <person name="Eikeseth-Otteraa H."/>
            <person name="Noel B."/>
            <person name="Anthouard V."/>
            <person name="Porcel B.M."/>
            <person name="Kachouri-Lafond R."/>
            <person name="Nishino A."/>
            <person name="Ugolini M."/>
            <person name="Chourrout P."/>
            <person name="Nishida H."/>
            <person name="Aasland R."/>
            <person name="Huzurbazar S."/>
            <person name="Westhof E."/>
            <person name="Delsuc F."/>
            <person name="Lehrach H."/>
            <person name="Reinhardt R."/>
            <person name="Weissenbach J."/>
            <person name="Roy S.W."/>
            <person name="Artiguenave F."/>
            <person name="Postlethwait J.H."/>
            <person name="Manak J.R."/>
            <person name="Thompson E.M."/>
            <person name="Jaillon O."/>
            <person name="Du Pasquier L."/>
            <person name="Boudinot P."/>
            <person name="Liberles D.A."/>
            <person name="Volff J.N."/>
            <person name="Philippe H."/>
            <person name="Lenhard B."/>
            <person name="Roest Crollius H."/>
            <person name="Wincker P."/>
            <person name="Chourrout D."/>
        </authorList>
    </citation>
    <scope>NUCLEOTIDE SEQUENCE [LARGE SCALE GENOMIC DNA]</scope>
</reference>
<dbReference type="PANTHER" id="PTHR35442:SF1">
    <property type="entry name" value="CATION CHANNEL SPERM-ASSOCIATED AUXILIARY SUBUNIT TMEM249"/>
    <property type="match status" value="1"/>
</dbReference>
<feature type="transmembrane region" description="Helical" evidence="1">
    <location>
        <begin position="89"/>
        <end position="110"/>
    </location>
</feature>
<name>E4YFQ5_OIKDI</name>
<organism evidence="2">
    <name type="scientific">Oikopleura dioica</name>
    <name type="common">Tunicate</name>
    <dbReference type="NCBI Taxonomy" id="34765"/>
    <lineage>
        <taxon>Eukaryota</taxon>
        <taxon>Metazoa</taxon>
        <taxon>Chordata</taxon>
        <taxon>Tunicata</taxon>
        <taxon>Appendicularia</taxon>
        <taxon>Copelata</taxon>
        <taxon>Oikopleuridae</taxon>
        <taxon>Oikopleura</taxon>
    </lineage>
</organism>
<protein>
    <submittedName>
        <fullName evidence="2">Uncharacterized protein</fullName>
    </submittedName>
</protein>
<dbReference type="InterPro" id="IPR027861">
    <property type="entry name" value="TMEM249"/>
</dbReference>
<evidence type="ECO:0000256" key="1">
    <source>
        <dbReference type="SAM" id="Phobius"/>
    </source>
</evidence>
<feature type="non-terminal residue" evidence="2">
    <location>
        <position position="1"/>
    </location>
</feature>
<keyword evidence="1" id="KW-0812">Transmembrane</keyword>
<accession>E4YFQ5</accession>
<dbReference type="AlphaFoldDB" id="E4YFQ5"/>
<keyword evidence="1" id="KW-1133">Transmembrane helix</keyword>
<gene>
    <name evidence="2" type="ORF">GSOID_T00024347001</name>
</gene>
<dbReference type="Proteomes" id="UP000011014">
    <property type="component" value="Unassembled WGS sequence"/>
</dbReference>
<sequence>VSNHSNRSERTFFKQLIRSEELHEEIFQRLTTNKFWPFHDYGPFFELEYTNPSYYKAVVQFILWTVVVVIRGISHAVNKDRLTWSDLHFFFYLLIPTWIIYKLFDIIRYWDYRQLTIRKMQNTYEFKIGDTVTHEGDLSDIYIRIEALDGADGKLFYRLILNGYNIEKYILTTMTDKKDDLDKIGRLIARRINLNYFDCNDVSSKNVVRHIENVKKMKKVFANRPTKSARKSVFQGLMV</sequence>
<evidence type="ECO:0000313" key="2">
    <source>
        <dbReference type="EMBL" id="CBY34329.1"/>
    </source>
</evidence>
<feature type="transmembrane region" description="Helical" evidence="1">
    <location>
        <begin position="57"/>
        <end position="77"/>
    </location>
</feature>
<dbReference type="Pfam" id="PF15158">
    <property type="entry name" value="TMEM249"/>
    <property type="match status" value="1"/>
</dbReference>
<keyword evidence="1" id="KW-0472">Membrane</keyword>
<proteinExistence type="predicted"/>
<dbReference type="EMBL" id="FN654497">
    <property type="protein sequence ID" value="CBY34329.1"/>
    <property type="molecule type" value="Genomic_DNA"/>
</dbReference>
<dbReference type="PANTHER" id="PTHR35442">
    <property type="entry name" value="TRANSMEMBRANE PROTEIN 249"/>
    <property type="match status" value="1"/>
</dbReference>